<dbReference type="InterPro" id="IPR023460">
    <property type="entry name" value="RNA_bf_YbxF-like"/>
</dbReference>
<protein>
    <recommendedName>
        <fullName evidence="2">RNA-binding protein T458_24930</fullName>
    </recommendedName>
    <alternativeName>
        <fullName evidence="2">Ribosomal protein eL8-like</fullName>
    </alternativeName>
</protein>
<dbReference type="EMBL" id="AYJU01000018">
    <property type="protein sequence ID" value="EST51640.1"/>
    <property type="molecule type" value="Genomic_DNA"/>
</dbReference>
<dbReference type="SUPFAM" id="SSF55315">
    <property type="entry name" value="L30e-like"/>
    <property type="match status" value="1"/>
</dbReference>
<sequence length="87" mass="9561">MIIMSYEKVERAKELTIGIKQTMKAVENGQVETVYIADDADRRLTQKVELLCKEKGVPVIHVDSMRRLGKVCGIEVGAATAAIKKSG</sequence>
<keyword evidence="5" id="KW-1185">Reference proteome</keyword>
<comment type="similarity">
    <text evidence="2">Belongs to the eukaryotic ribosomal protein eL8 family.</text>
</comment>
<dbReference type="eggNOG" id="COG1358">
    <property type="taxonomic scope" value="Bacteria"/>
</dbReference>
<dbReference type="HAMAP" id="MF_00574">
    <property type="entry name" value="Ribosomal_eL8_Bact"/>
    <property type="match status" value="1"/>
</dbReference>
<evidence type="ECO:0000256" key="1">
    <source>
        <dbReference type="ARBA" id="ARBA00022884"/>
    </source>
</evidence>
<gene>
    <name evidence="4" type="ORF">T458_24930</name>
</gene>
<dbReference type="NCBIfam" id="NF010125">
    <property type="entry name" value="PRK13602.1"/>
    <property type="match status" value="1"/>
</dbReference>
<dbReference type="GO" id="GO:0005840">
    <property type="term" value="C:ribosome"/>
    <property type="evidence" value="ECO:0007669"/>
    <property type="project" value="UniProtKB-KW"/>
</dbReference>
<dbReference type="Pfam" id="PF01248">
    <property type="entry name" value="Ribosomal_L7Ae"/>
    <property type="match status" value="1"/>
</dbReference>
<evidence type="ECO:0000259" key="3">
    <source>
        <dbReference type="Pfam" id="PF01248"/>
    </source>
</evidence>
<accession>V6M157</accession>
<dbReference type="InterPro" id="IPR029064">
    <property type="entry name" value="Ribosomal_eL30-like_sf"/>
</dbReference>
<evidence type="ECO:0000313" key="5">
    <source>
        <dbReference type="Proteomes" id="UP000017973"/>
    </source>
</evidence>
<feature type="domain" description="Ribosomal protein eL8/eL30/eS12/Gadd45" evidence="3">
    <location>
        <begin position="7"/>
        <end position="87"/>
    </location>
</feature>
<dbReference type="GO" id="GO:0003723">
    <property type="term" value="F:RNA binding"/>
    <property type="evidence" value="ECO:0007669"/>
    <property type="project" value="UniProtKB-UniRule"/>
</dbReference>
<dbReference type="Proteomes" id="UP000017973">
    <property type="component" value="Unassembled WGS sequence"/>
</dbReference>
<dbReference type="STRING" id="1408254.T458_24930"/>
<reference evidence="4 5" key="1">
    <citation type="journal article" date="2014" name="Genome Announc.">
        <title>Draft Genome Sequence of Brevibacillus panacihumi Strain W25, a Halotolerant Hydrocarbon-Degrading Bacterium.</title>
        <authorList>
            <person name="Wang X."/>
            <person name="Jin D."/>
            <person name="Zhou L."/>
            <person name="Wu L."/>
            <person name="An W."/>
            <person name="Chen Y."/>
            <person name="Zhao L."/>
        </authorList>
    </citation>
    <scope>NUCLEOTIDE SEQUENCE [LARGE SCALE GENOMIC DNA]</scope>
    <source>
        <strain evidence="4 5">W25</strain>
    </source>
</reference>
<keyword evidence="4" id="KW-0687">Ribonucleoprotein</keyword>
<name>V6M157_9BACL</name>
<dbReference type="PRINTS" id="PR00884">
    <property type="entry name" value="RIBOSOMALHS6"/>
</dbReference>
<dbReference type="PATRIC" id="fig|1408254.3.peg.4881"/>
<dbReference type="InterPro" id="IPR004038">
    <property type="entry name" value="Ribosomal_eL8/eL30/eS12/Gad45"/>
</dbReference>
<comment type="caution">
    <text evidence="4">The sequence shown here is derived from an EMBL/GenBank/DDBJ whole genome shotgun (WGS) entry which is preliminary data.</text>
</comment>
<dbReference type="Gene3D" id="3.30.1330.30">
    <property type="match status" value="1"/>
</dbReference>
<evidence type="ECO:0000256" key="2">
    <source>
        <dbReference type="HAMAP-Rule" id="MF_00574"/>
    </source>
</evidence>
<proteinExistence type="inferred from homology"/>
<dbReference type="AlphaFoldDB" id="V6M157"/>
<keyword evidence="4" id="KW-0689">Ribosomal protein</keyword>
<dbReference type="HOGENOM" id="CLU_168063_2_0_9"/>
<evidence type="ECO:0000313" key="4">
    <source>
        <dbReference type="EMBL" id="EST51640.1"/>
    </source>
</evidence>
<keyword evidence="1 2" id="KW-0694">RNA-binding</keyword>
<organism evidence="4 5">
    <name type="scientific">Brevibacillus panacihumi W25</name>
    <dbReference type="NCBI Taxonomy" id="1408254"/>
    <lineage>
        <taxon>Bacteria</taxon>
        <taxon>Bacillati</taxon>
        <taxon>Bacillota</taxon>
        <taxon>Bacilli</taxon>
        <taxon>Bacillales</taxon>
        <taxon>Paenibacillaceae</taxon>
        <taxon>Brevibacillus</taxon>
    </lineage>
</organism>